<protein>
    <submittedName>
        <fullName evidence="1">Uncharacterized protein</fullName>
    </submittedName>
</protein>
<dbReference type="EMBL" id="PSQE01000001">
    <property type="protein sequence ID" value="RHN80284.1"/>
    <property type="molecule type" value="Genomic_DNA"/>
</dbReference>
<proteinExistence type="predicted"/>
<dbReference type="AlphaFoldDB" id="A0A396JSP4"/>
<reference evidence="1" key="1">
    <citation type="journal article" date="2018" name="Nat. Plants">
        <title>Whole-genome landscape of Medicago truncatula symbiotic genes.</title>
        <authorList>
            <person name="Pecrix Y."/>
            <person name="Gamas P."/>
            <person name="Carrere S."/>
        </authorList>
    </citation>
    <scope>NUCLEOTIDE SEQUENCE</scope>
    <source>
        <tissue evidence="1">Leaves</tissue>
    </source>
</reference>
<accession>A0A396JSP4</accession>
<name>A0A396JSP4_MEDTR</name>
<dbReference type="Gramene" id="rna4189">
    <property type="protein sequence ID" value="RHN80284.1"/>
    <property type="gene ID" value="gene4189"/>
</dbReference>
<gene>
    <name evidence="1" type="ORF">MtrunA17_Chr1g0186581</name>
</gene>
<dbReference type="Proteomes" id="UP000265566">
    <property type="component" value="Chromosome 1"/>
</dbReference>
<evidence type="ECO:0000313" key="1">
    <source>
        <dbReference type="EMBL" id="RHN80284.1"/>
    </source>
</evidence>
<sequence length="42" mass="5083">MQEIQDVKYFFDQQFNLGKLRFFLGLEIANSYTCIFVNQRNC</sequence>
<organism evidence="1">
    <name type="scientific">Medicago truncatula</name>
    <name type="common">Barrel medic</name>
    <name type="synonym">Medicago tribuloides</name>
    <dbReference type="NCBI Taxonomy" id="3880"/>
    <lineage>
        <taxon>Eukaryota</taxon>
        <taxon>Viridiplantae</taxon>
        <taxon>Streptophyta</taxon>
        <taxon>Embryophyta</taxon>
        <taxon>Tracheophyta</taxon>
        <taxon>Spermatophyta</taxon>
        <taxon>Magnoliopsida</taxon>
        <taxon>eudicotyledons</taxon>
        <taxon>Gunneridae</taxon>
        <taxon>Pentapetalae</taxon>
        <taxon>rosids</taxon>
        <taxon>fabids</taxon>
        <taxon>Fabales</taxon>
        <taxon>Fabaceae</taxon>
        <taxon>Papilionoideae</taxon>
        <taxon>50 kb inversion clade</taxon>
        <taxon>NPAAA clade</taxon>
        <taxon>Hologalegina</taxon>
        <taxon>IRL clade</taxon>
        <taxon>Trifolieae</taxon>
        <taxon>Medicago</taxon>
    </lineage>
</organism>
<comment type="caution">
    <text evidence="1">The sequence shown here is derived from an EMBL/GenBank/DDBJ whole genome shotgun (WGS) entry which is preliminary data.</text>
</comment>